<dbReference type="Pfam" id="PF01335">
    <property type="entry name" value="DED"/>
    <property type="match status" value="1"/>
</dbReference>
<dbReference type="GO" id="GO:0043065">
    <property type="term" value="P:positive regulation of apoptotic process"/>
    <property type="evidence" value="ECO:0007669"/>
    <property type="project" value="Ensembl"/>
</dbReference>
<feature type="domain" description="DED" evidence="2">
    <location>
        <begin position="6"/>
        <end position="83"/>
    </location>
</feature>
<dbReference type="PROSITE" id="PS50017">
    <property type="entry name" value="DEATH_DOMAIN"/>
    <property type="match status" value="1"/>
</dbReference>
<dbReference type="GeneID" id="105888982"/>
<dbReference type="Proteomes" id="UP000515152">
    <property type="component" value="Chromosome 6"/>
</dbReference>
<name>A0A6P3VFH9_CLUHA</name>
<evidence type="ECO:0000259" key="1">
    <source>
        <dbReference type="PROSITE" id="PS50017"/>
    </source>
</evidence>
<dbReference type="SMART" id="SM00031">
    <property type="entry name" value="DED"/>
    <property type="match status" value="1"/>
</dbReference>
<dbReference type="Gene3D" id="1.10.533.10">
    <property type="entry name" value="Death Domain, Fas"/>
    <property type="match status" value="2"/>
</dbReference>
<gene>
    <name evidence="4" type="primary">fadd</name>
</gene>
<dbReference type="GO" id="GO:0089720">
    <property type="term" value="F:caspase binding"/>
    <property type="evidence" value="ECO:0007669"/>
    <property type="project" value="TreeGrafter"/>
</dbReference>
<dbReference type="SMART" id="SM00005">
    <property type="entry name" value="DEATH"/>
    <property type="match status" value="1"/>
</dbReference>
<dbReference type="AlphaFoldDB" id="A0A6P3VFH9"/>
<feature type="domain" description="Death" evidence="1">
    <location>
        <begin position="104"/>
        <end position="188"/>
    </location>
</feature>
<organism evidence="3 4">
    <name type="scientific">Clupea harengus</name>
    <name type="common">Atlantic herring</name>
    <dbReference type="NCBI Taxonomy" id="7950"/>
    <lineage>
        <taxon>Eukaryota</taxon>
        <taxon>Metazoa</taxon>
        <taxon>Chordata</taxon>
        <taxon>Craniata</taxon>
        <taxon>Vertebrata</taxon>
        <taxon>Euteleostomi</taxon>
        <taxon>Actinopterygii</taxon>
        <taxon>Neopterygii</taxon>
        <taxon>Teleostei</taxon>
        <taxon>Clupei</taxon>
        <taxon>Clupeiformes</taxon>
        <taxon>Clupeoidei</taxon>
        <taxon>Clupeidae</taxon>
        <taxon>Clupea</taxon>
    </lineage>
</organism>
<evidence type="ECO:0000313" key="4">
    <source>
        <dbReference type="RefSeq" id="XP_012670195.1"/>
    </source>
</evidence>
<dbReference type="InterPro" id="IPR001875">
    <property type="entry name" value="DED_dom"/>
</dbReference>
<dbReference type="GO" id="GO:0005123">
    <property type="term" value="F:death receptor binding"/>
    <property type="evidence" value="ECO:0007669"/>
    <property type="project" value="TreeGrafter"/>
</dbReference>
<dbReference type="InterPro" id="IPR000488">
    <property type="entry name" value="Death_dom"/>
</dbReference>
<evidence type="ECO:0000313" key="3">
    <source>
        <dbReference type="Proteomes" id="UP000515152"/>
    </source>
</evidence>
<dbReference type="InterPro" id="IPR011029">
    <property type="entry name" value="DEATH-like_dom_sf"/>
</dbReference>
<dbReference type="CTD" id="8772"/>
<dbReference type="KEGG" id="char:105888982"/>
<proteinExistence type="predicted"/>
<reference evidence="4" key="1">
    <citation type="submission" date="2025-08" db="UniProtKB">
        <authorList>
            <consortium name="RefSeq"/>
        </authorList>
    </citation>
    <scope>IDENTIFICATION</scope>
</reference>
<protein>
    <submittedName>
        <fullName evidence="4">Protein FADD</fullName>
    </submittedName>
</protein>
<accession>A0A6P3VFH9</accession>
<dbReference type="GO" id="GO:0045089">
    <property type="term" value="P:positive regulation of innate immune response"/>
    <property type="evidence" value="ECO:0007669"/>
    <property type="project" value="TreeGrafter"/>
</dbReference>
<dbReference type="SUPFAM" id="SSF47986">
    <property type="entry name" value="DEATH domain"/>
    <property type="match status" value="1"/>
</dbReference>
<dbReference type="OrthoDB" id="100767at2759"/>
<evidence type="ECO:0000259" key="2">
    <source>
        <dbReference type="PROSITE" id="PS50168"/>
    </source>
</evidence>
<keyword evidence="3" id="KW-1185">Reference proteome</keyword>
<sequence>MDAVGAFNAMLLNISNEFKDDNLRDLKFLCNDIPKKHKEGIKSGVELFQYLTQVDKLGPNKTEFLHSLLSRIHRSDLADKLNELPTYATRDIPDEQGRREQEKVQIAVDVIVDNLGKDWRKYGRRLGLNDAALEQIQVKHPFNLGEQVMEVITVWKKMHKGDVKADELIKALRVCKLNYTADQVEKEMENKGF</sequence>
<dbReference type="InterPro" id="IPR016729">
    <property type="entry name" value="FADD"/>
</dbReference>
<dbReference type="GO" id="GO:0097191">
    <property type="term" value="P:extrinsic apoptotic signaling pathway"/>
    <property type="evidence" value="ECO:0007669"/>
    <property type="project" value="TreeGrafter"/>
</dbReference>
<dbReference type="PANTHER" id="PTHR15077:SF10">
    <property type="entry name" value="FAS-ASSOCIATED DEATH DOMAIN PROTEIN"/>
    <property type="match status" value="1"/>
</dbReference>
<dbReference type="RefSeq" id="XP_012670195.1">
    <property type="nucleotide sequence ID" value="XM_012814741.3"/>
</dbReference>
<dbReference type="PANTHER" id="PTHR15077">
    <property type="entry name" value="FAS-ASSOCIATING DEATH DOMAIN-CONTAINING PROTEIN FADD"/>
    <property type="match status" value="1"/>
</dbReference>
<dbReference type="PROSITE" id="PS50168">
    <property type="entry name" value="DED"/>
    <property type="match status" value="1"/>
</dbReference>
<dbReference type="GO" id="GO:0031265">
    <property type="term" value="C:CD95 death-inducing signaling complex"/>
    <property type="evidence" value="ECO:0007669"/>
    <property type="project" value="TreeGrafter"/>
</dbReference>
<dbReference type="CDD" id="cd08336">
    <property type="entry name" value="DED_FADD"/>
    <property type="match status" value="1"/>
</dbReference>
<dbReference type="Pfam" id="PF00531">
    <property type="entry name" value="Death"/>
    <property type="match status" value="1"/>
</dbReference>